<evidence type="ECO:0000256" key="2">
    <source>
        <dbReference type="ARBA" id="ARBA00005628"/>
    </source>
</evidence>
<proteinExistence type="inferred from homology"/>
<protein>
    <recommendedName>
        <fullName evidence="7">D,D-heptose 1,7-bisphosphate phosphatase</fullName>
    </recommendedName>
</protein>
<dbReference type="InterPro" id="IPR023214">
    <property type="entry name" value="HAD_sf"/>
</dbReference>
<accession>A0A382AX85</accession>
<comment type="subcellular location">
    <subcellularLocation>
        <location evidence="1">Cytoplasm</location>
    </subcellularLocation>
</comment>
<evidence type="ECO:0000313" key="8">
    <source>
        <dbReference type="EMBL" id="SVB05672.1"/>
    </source>
</evidence>
<sequence length="196" mass="21878">MSPSHRTPIPAVFLDRDGTINEERGHIQTPQDLVLLSGAASAIGRLNESQYLTVVVTNQSVIARGKCTEADMDVIHDRLQILIGEYGAYINRIYYCPHYPDRLIPGDRQDLKIVCDCRKPEPGLILRAAKEMNIDLNMSWMVGDMISDIEAAKMAGIRSILLAKQGSFDNQWSVSPDAKCLDLKEAVDFILNYSIN</sequence>
<keyword evidence="6" id="KW-0119">Carbohydrate metabolism</keyword>
<dbReference type="EMBL" id="UINC01027067">
    <property type="protein sequence ID" value="SVB05672.1"/>
    <property type="molecule type" value="Genomic_DNA"/>
</dbReference>
<dbReference type="SUPFAM" id="SSF56784">
    <property type="entry name" value="HAD-like"/>
    <property type="match status" value="1"/>
</dbReference>
<dbReference type="GO" id="GO:0005737">
    <property type="term" value="C:cytoplasm"/>
    <property type="evidence" value="ECO:0007669"/>
    <property type="project" value="UniProtKB-SubCell"/>
</dbReference>
<dbReference type="NCBIfam" id="TIGR01656">
    <property type="entry name" value="Histidinol-ppas"/>
    <property type="match status" value="1"/>
</dbReference>
<evidence type="ECO:0000256" key="7">
    <source>
        <dbReference type="ARBA" id="ARBA00031828"/>
    </source>
</evidence>
<dbReference type="InterPro" id="IPR004446">
    <property type="entry name" value="Heptose_bisP_phosphatase"/>
</dbReference>
<dbReference type="PANTHER" id="PTHR42891:SF1">
    <property type="entry name" value="D-GLYCERO-BETA-D-MANNO-HEPTOSE-1,7-BISPHOSPHATE 7-PHOSPHATASE"/>
    <property type="match status" value="1"/>
</dbReference>
<dbReference type="Pfam" id="PF13242">
    <property type="entry name" value="Hydrolase_like"/>
    <property type="match status" value="1"/>
</dbReference>
<keyword evidence="5" id="KW-0378">Hydrolase</keyword>
<dbReference type="NCBIfam" id="TIGR01662">
    <property type="entry name" value="HAD-SF-IIIA"/>
    <property type="match status" value="1"/>
</dbReference>
<evidence type="ECO:0000256" key="1">
    <source>
        <dbReference type="ARBA" id="ARBA00004496"/>
    </source>
</evidence>
<reference evidence="8" key="1">
    <citation type="submission" date="2018-05" db="EMBL/GenBank/DDBJ databases">
        <authorList>
            <person name="Lanie J.A."/>
            <person name="Ng W.-L."/>
            <person name="Kazmierczak K.M."/>
            <person name="Andrzejewski T.M."/>
            <person name="Davidsen T.M."/>
            <person name="Wayne K.J."/>
            <person name="Tettelin H."/>
            <person name="Glass J.I."/>
            <person name="Rusch D."/>
            <person name="Podicherti R."/>
            <person name="Tsui H.-C.T."/>
            <person name="Winkler M.E."/>
        </authorList>
    </citation>
    <scope>NUCLEOTIDE SEQUENCE</scope>
</reference>
<name>A0A382AX85_9ZZZZ</name>
<dbReference type="GO" id="GO:0016791">
    <property type="term" value="F:phosphatase activity"/>
    <property type="evidence" value="ECO:0007669"/>
    <property type="project" value="InterPro"/>
</dbReference>
<dbReference type="InterPro" id="IPR036412">
    <property type="entry name" value="HAD-like_sf"/>
</dbReference>
<evidence type="ECO:0000256" key="5">
    <source>
        <dbReference type="ARBA" id="ARBA00022801"/>
    </source>
</evidence>
<dbReference type="InterPro" id="IPR006543">
    <property type="entry name" value="Histidinol-phos"/>
</dbReference>
<dbReference type="Gene3D" id="3.40.50.1000">
    <property type="entry name" value="HAD superfamily/HAD-like"/>
    <property type="match status" value="1"/>
</dbReference>
<keyword evidence="3" id="KW-0963">Cytoplasm</keyword>
<evidence type="ECO:0000256" key="6">
    <source>
        <dbReference type="ARBA" id="ARBA00023277"/>
    </source>
</evidence>
<dbReference type="InterPro" id="IPR006549">
    <property type="entry name" value="HAD-SF_hydro_IIIA"/>
</dbReference>
<evidence type="ECO:0000256" key="3">
    <source>
        <dbReference type="ARBA" id="ARBA00022490"/>
    </source>
</evidence>
<dbReference type="CDD" id="cd07503">
    <property type="entry name" value="HAD_HisB-N"/>
    <property type="match status" value="1"/>
</dbReference>
<gene>
    <name evidence="8" type="ORF">METZ01_LOCUS158526</name>
</gene>
<evidence type="ECO:0000256" key="4">
    <source>
        <dbReference type="ARBA" id="ARBA00022723"/>
    </source>
</evidence>
<dbReference type="PANTHER" id="PTHR42891">
    <property type="entry name" value="D-GLYCERO-BETA-D-MANNO-HEPTOSE-1,7-BISPHOSPHATE 7-PHOSPHATASE"/>
    <property type="match status" value="1"/>
</dbReference>
<dbReference type="GO" id="GO:0046872">
    <property type="term" value="F:metal ion binding"/>
    <property type="evidence" value="ECO:0007669"/>
    <property type="project" value="UniProtKB-KW"/>
</dbReference>
<organism evidence="8">
    <name type="scientific">marine metagenome</name>
    <dbReference type="NCBI Taxonomy" id="408172"/>
    <lineage>
        <taxon>unclassified sequences</taxon>
        <taxon>metagenomes</taxon>
        <taxon>ecological metagenomes</taxon>
    </lineage>
</organism>
<keyword evidence="4" id="KW-0479">Metal-binding</keyword>
<dbReference type="AlphaFoldDB" id="A0A382AX85"/>
<dbReference type="GO" id="GO:0005975">
    <property type="term" value="P:carbohydrate metabolic process"/>
    <property type="evidence" value="ECO:0007669"/>
    <property type="project" value="InterPro"/>
</dbReference>
<dbReference type="PIRSF" id="PIRSF004682">
    <property type="entry name" value="GmhB"/>
    <property type="match status" value="1"/>
</dbReference>
<comment type="similarity">
    <text evidence="2">Belongs to the GmhB family.</text>
</comment>